<keyword evidence="2" id="KW-1185">Reference proteome</keyword>
<proteinExistence type="predicted"/>
<dbReference type="AlphaFoldDB" id="A0AAW2YWB3"/>
<protein>
    <submittedName>
        <fullName evidence="1">Uncharacterized protein</fullName>
    </submittedName>
</protein>
<dbReference type="Gene3D" id="1.25.40.20">
    <property type="entry name" value="Ankyrin repeat-containing domain"/>
    <property type="match status" value="1"/>
</dbReference>
<evidence type="ECO:0000313" key="1">
    <source>
        <dbReference type="EMBL" id="KAL0481118.1"/>
    </source>
</evidence>
<evidence type="ECO:0000313" key="2">
    <source>
        <dbReference type="Proteomes" id="UP001431209"/>
    </source>
</evidence>
<sequence>MFRRLCDVTILTRDNTTYDKSTYPPALFEPKNWSDSVKMKMVSKMLNFLKLECFEDSLKEAYESNIYTFFTHFPIDKLFLMRDATRKHVVIEKYYNYLCILGCVYNIRKMHESPLANNFMLAYPALKNFEGACKRGQIRLIEYLTSIRKLNVKKKPDVTFKNVLFQVCERGEAEVFDTLIREHYELAPLSQNEWDSLMSTACSSGNMDVVMGVVEHCVNLQAALENACRRGHCEVIYFIIDEARYRRRRLEWYNIYHWMPISLDYNKALLEAMLHLNVEAVKVMIENGADANKVLKYLPPGQTMKIVTQCIT</sequence>
<gene>
    <name evidence="1" type="ORF">AKO1_012872</name>
</gene>
<dbReference type="SUPFAM" id="SSF48403">
    <property type="entry name" value="Ankyrin repeat"/>
    <property type="match status" value="1"/>
</dbReference>
<name>A0AAW2YWB3_9EUKA</name>
<accession>A0AAW2YWB3</accession>
<dbReference type="EMBL" id="JAOPGA020000732">
    <property type="protein sequence ID" value="KAL0481118.1"/>
    <property type="molecule type" value="Genomic_DNA"/>
</dbReference>
<dbReference type="Proteomes" id="UP001431209">
    <property type="component" value="Unassembled WGS sequence"/>
</dbReference>
<dbReference type="InterPro" id="IPR036770">
    <property type="entry name" value="Ankyrin_rpt-contain_sf"/>
</dbReference>
<reference evidence="1 2" key="1">
    <citation type="submission" date="2024-03" db="EMBL/GenBank/DDBJ databases">
        <title>The Acrasis kona genome and developmental transcriptomes reveal deep origins of eukaryotic multicellular pathways.</title>
        <authorList>
            <person name="Sheikh S."/>
            <person name="Fu C.-J."/>
            <person name="Brown M.W."/>
            <person name="Baldauf S.L."/>
        </authorList>
    </citation>
    <scope>NUCLEOTIDE SEQUENCE [LARGE SCALE GENOMIC DNA]</scope>
    <source>
        <strain evidence="1 2">ATCC MYA-3509</strain>
    </source>
</reference>
<comment type="caution">
    <text evidence="1">The sequence shown here is derived from an EMBL/GenBank/DDBJ whole genome shotgun (WGS) entry which is preliminary data.</text>
</comment>
<organism evidence="1 2">
    <name type="scientific">Acrasis kona</name>
    <dbReference type="NCBI Taxonomy" id="1008807"/>
    <lineage>
        <taxon>Eukaryota</taxon>
        <taxon>Discoba</taxon>
        <taxon>Heterolobosea</taxon>
        <taxon>Tetramitia</taxon>
        <taxon>Eutetramitia</taxon>
        <taxon>Acrasidae</taxon>
        <taxon>Acrasis</taxon>
    </lineage>
</organism>